<evidence type="ECO:0000313" key="1">
    <source>
        <dbReference type="EMBL" id="KAH7922771.1"/>
    </source>
</evidence>
<accession>A0ACB8BC65</accession>
<protein>
    <submittedName>
        <fullName evidence="1">Uncharacterized protein</fullName>
    </submittedName>
</protein>
<sequence length="1597" mass="178287">MRQTRREKDPLPVYESHPPQWLPKSHKSADIGYPGFYPPRPGQDEDILSETHVKNGFLLSYPVQAEHSSALEVVSQQDAQRPCLFDDTILQDLENLMKEIFTRRVESIPPVATSTFKIPSRVTLNDAKRQAWFADLANPDVPLHKLGKSVPHGAKGHDLLDLLQSNNVAIPRAVWFLRVFGANETAGLRNKPGYNPTQYSVDWAIVVTSYIKKQLVDIALPRAPRLGVNIKQSFKAVLSDSDQRERWVSRFSYCLKLLRPFYAEGLVDNRTFLVWLVQQMATCNLAQVGFVARLADEYLDGMLVSRALSKPFVDSCLAKLIEINTTAQGHLINLEVLLKTLLQRVCMGLPDAFISPSVWKANSSFLTAIISEPITPDHRYREVQRTLLDNLDDIQRRNDAMLFRNLPPRVLERLGSMVVDIQTLNSIGSTTDISGISFFSYSTSESTSTFTDKLDTLLTWAVTPLQYGDHRPYAAVTLLRAYRERGRDFSSSIHDHLFDWLDSSEVARESRNLRAVAALFGKLVKENLFEYATYVQRLVARGEEGLSSAQEPGVKSRHRDFLRWIPLHDPTASLMNQRKLILHGARVRETPEDLCERTIRREIRGILPLLFGGEEHPSFVSISALQKSCPTLLEAPRFEQVRTFKQWLVPLFRKFLGRPEPFDGLGLLQTYSTTVELMRYTRCYGSLLELSLAVLTHTLHADTLIAVSEVFHRFAIIWTSMNATRAVTAALYATHLIWRTRGIQTRSLFALLVEMDDGHYLEAPERTQIAGDIAAFTHALFPETDYPTTAPSVLPEILLLAEDPNPDAPSMLANGLWYKYRTSFDWAWKVWDNTVASLRQVPVMTPDVDRQHACALRYGQFLLHVDQHLPGGFDDQVLQWLLGTGRGEVIALSVDAWDVFTVVILFLCVHGALSTKTILRGLVFPAWQLGADATSPELAQSTQIFLGAANHLFDVLLLQDDFRVSETLPPDLLDIHRIHTRRQDVFREPHFTLFVGSVPTLVLIEHNSVLPDESRTAAKEVRYKISESDDFRQSCYRNLEAVRHGFEDPLQLGVIAETLCEPLVNALKLILSDSSEGPDVNSFLSSGSISSVLSPWRLAATAIQIQFGLRQLGRALAHESTSHAAGASLDKMTSMLFHHSMASEEAYFIAEMARGVDGPVAVKFINNGFRCIIEIFSNAPVPSTPDALLERVERAGEVVRVLSHVAAPLREETSNCSLELDLPTQERLIAVICDNFGVAETMLSAHVESPHMTQKDTLLQLTQAVVFLARLLQFELGFSGIWTENFRISCSALAPVLFRLILLHASGPCFDLIAYPLLIDTLLYTIDELSTSHKPIAPTFDPFRYYPSLSAHPSLTLSSTIPPSCLAQLHTLLPSHSFPPNLTVANLVSATRDPTSGEYVYGEQVLNRPWEWVEWLGAPEEGEGGGGEAKNSASISLDLFGARLTGDRILPSLSTTNPSSPDTPHDTRREGDIRTFEDSLFAESVYRRDWRETRLRDESNSATSSRGGGMKGEEGDEVGMLPIFGQVTMGSRRASPASSVRSTSISSRKPSPSVKTVSDEGSTGRGGHKRKVSTDDEIEIIEGPVPAKKLKGRGKKR</sequence>
<evidence type="ECO:0000313" key="2">
    <source>
        <dbReference type="Proteomes" id="UP000790709"/>
    </source>
</evidence>
<gene>
    <name evidence="1" type="ORF">BV22DRAFT_1094076</name>
</gene>
<proteinExistence type="predicted"/>
<dbReference type="Proteomes" id="UP000790709">
    <property type="component" value="Unassembled WGS sequence"/>
</dbReference>
<dbReference type="EMBL" id="MU266473">
    <property type="protein sequence ID" value="KAH7922771.1"/>
    <property type="molecule type" value="Genomic_DNA"/>
</dbReference>
<comment type="caution">
    <text evidence="1">The sequence shown here is derived from an EMBL/GenBank/DDBJ whole genome shotgun (WGS) entry which is preliminary data.</text>
</comment>
<organism evidence="1 2">
    <name type="scientific">Leucogyrophana mollusca</name>
    <dbReference type="NCBI Taxonomy" id="85980"/>
    <lineage>
        <taxon>Eukaryota</taxon>
        <taxon>Fungi</taxon>
        <taxon>Dikarya</taxon>
        <taxon>Basidiomycota</taxon>
        <taxon>Agaricomycotina</taxon>
        <taxon>Agaricomycetes</taxon>
        <taxon>Agaricomycetidae</taxon>
        <taxon>Boletales</taxon>
        <taxon>Boletales incertae sedis</taxon>
        <taxon>Leucogyrophana</taxon>
    </lineage>
</organism>
<keyword evidence="2" id="KW-1185">Reference proteome</keyword>
<reference evidence="1" key="1">
    <citation type="journal article" date="2021" name="New Phytol.">
        <title>Evolutionary innovations through gain and loss of genes in the ectomycorrhizal Boletales.</title>
        <authorList>
            <person name="Wu G."/>
            <person name="Miyauchi S."/>
            <person name="Morin E."/>
            <person name="Kuo A."/>
            <person name="Drula E."/>
            <person name="Varga T."/>
            <person name="Kohler A."/>
            <person name="Feng B."/>
            <person name="Cao Y."/>
            <person name="Lipzen A."/>
            <person name="Daum C."/>
            <person name="Hundley H."/>
            <person name="Pangilinan J."/>
            <person name="Johnson J."/>
            <person name="Barry K."/>
            <person name="LaButti K."/>
            <person name="Ng V."/>
            <person name="Ahrendt S."/>
            <person name="Min B."/>
            <person name="Choi I.G."/>
            <person name="Park H."/>
            <person name="Plett J.M."/>
            <person name="Magnuson J."/>
            <person name="Spatafora J.W."/>
            <person name="Nagy L.G."/>
            <person name="Henrissat B."/>
            <person name="Grigoriev I.V."/>
            <person name="Yang Z.L."/>
            <person name="Xu J."/>
            <person name="Martin F.M."/>
        </authorList>
    </citation>
    <scope>NUCLEOTIDE SEQUENCE</scope>
    <source>
        <strain evidence="1">KUC20120723A-06</strain>
    </source>
</reference>
<name>A0ACB8BC65_9AGAM</name>